<comment type="similarity">
    <text evidence="3">Belongs to the XPG/RAD2 endonuclease family. XPG subfamily.</text>
</comment>
<dbReference type="SUPFAM" id="SSF88723">
    <property type="entry name" value="PIN domain-like"/>
    <property type="match status" value="1"/>
</dbReference>
<dbReference type="Gene3D" id="1.10.150.20">
    <property type="entry name" value="5' to 3' exonuclease, C-terminal subdomain"/>
    <property type="match status" value="1"/>
</dbReference>
<dbReference type="CDD" id="cd09904">
    <property type="entry name" value="H3TH_XPG"/>
    <property type="match status" value="1"/>
</dbReference>
<evidence type="ECO:0000259" key="16">
    <source>
        <dbReference type="SMART" id="SM00485"/>
    </source>
</evidence>
<feature type="region of interest" description="Disordered" evidence="14">
    <location>
        <begin position="1136"/>
        <end position="1171"/>
    </location>
</feature>
<organism evidence="17 18">
    <name type="scientific">Ziziphus jujuba</name>
    <name type="common">Chinese jujube</name>
    <name type="synonym">Ziziphus sativa</name>
    <dbReference type="NCBI Taxonomy" id="326968"/>
    <lineage>
        <taxon>Eukaryota</taxon>
        <taxon>Viridiplantae</taxon>
        <taxon>Streptophyta</taxon>
        <taxon>Embryophyta</taxon>
        <taxon>Tracheophyta</taxon>
        <taxon>Spermatophyta</taxon>
        <taxon>Magnoliopsida</taxon>
        <taxon>eudicotyledons</taxon>
        <taxon>Gunneridae</taxon>
        <taxon>Pentapetalae</taxon>
        <taxon>rosids</taxon>
        <taxon>fabids</taxon>
        <taxon>Rosales</taxon>
        <taxon>Rhamnaceae</taxon>
        <taxon>Paliureae</taxon>
        <taxon>Ziziphus</taxon>
    </lineage>
</organism>
<keyword evidence="17" id="KW-1185">Reference proteome</keyword>
<feature type="compositionally biased region" description="Basic and acidic residues" evidence="14">
    <location>
        <begin position="1426"/>
        <end position="1452"/>
    </location>
</feature>
<feature type="compositionally biased region" description="Basic and acidic residues" evidence="14">
    <location>
        <begin position="1318"/>
        <end position="1331"/>
    </location>
</feature>
<dbReference type="InterPro" id="IPR001044">
    <property type="entry name" value="XPG/Rad2_eukaryotes"/>
</dbReference>
<proteinExistence type="inferred from homology"/>
<feature type="compositionally biased region" description="Low complexity" evidence="14">
    <location>
        <begin position="1162"/>
        <end position="1171"/>
    </location>
</feature>
<feature type="coiled-coil region" evidence="13">
    <location>
        <begin position="949"/>
        <end position="983"/>
    </location>
</feature>
<dbReference type="PROSITE" id="PS00842">
    <property type="entry name" value="XPG_2"/>
    <property type="match status" value="1"/>
</dbReference>
<evidence type="ECO:0000256" key="8">
    <source>
        <dbReference type="ARBA" id="ARBA00022763"/>
    </source>
</evidence>
<dbReference type="Pfam" id="PF00867">
    <property type="entry name" value="XPG_I"/>
    <property type="match status" value="1"/>
</dbReference>
<dbReference type="InterPro" id="IPR006085">
    <property type="entry name" value="XPG_DNA_repair_N"/>
</dbReference>
<dbReference type="PANTHER" id="PTHR16171:SF7">
    <property type="entry name" value="DNA REPAIR PROTEIN RAD2"/>
    <property type="match status" value="1"/>
</dbReference>
<feature type="compositionally biased region" description="Acidic residues" evidence="14">
    <location>
        <begin position="1453"/>
        <end position="1467"/>
    </location>
</feature>
<evidence type="ECO:0000256" key="7">
    <source>
        <dbReference type="ARBA" id="ARBA00022759"/>
    </source>
</evidence>
<sequence length="1625" mass="180076">MGVQGLWELLAPVGRRVSVETLAGKKLAIDASIWMVQFMKAMRDEKGEMVRNAHLLGFFRRICKLLYLRTKPVFVFDGGTPALKRRTVIARRRQRENAQAKVRKTAEKLLLNHLKAMKLKELAEDIKNQRQKMNDAKGKKVLGEQTNMVEDNSGKNDVASRECNQEKLDEMLAASIAAEEDGTLTNNATMSTAGNFCEDHDEEDEEMILSDLHGEIDPAVLAALNPSMQLDILRQKQKQDNDVKGKKVVSDQDDVVSWNSTQDKIDEMLAASIMAEEDRNLRMPSTSAAAHVEEVGDIEEDEDGDEEMILETMHGDVDPAVLASLPPSMQLDLLVQMRERLMAENRQKYQKVKKDPTQFSELQIQAYLKTVAFRREIDQAQKAASGRGVGGVQTSRIASEANREFIFSSSFSGDKEALTAGRAETSGDKQQPSSEHLSTLLNTITSTSNLNTVTGSNSDESSRVFDDNIETYFDERGRVRISRLRAMGFRMTRDLQRNLDLMKEVEQEKTSANKMESVINGSNSAVQITSSCKHNLVTISPNGAAESVKVNEKNEDFTLKSGTSIEISFEDDGDSRGLDGDDDIFASLVAGNPIKVCSDDNAPSRVLQSTSDSDCEWEEGTIGETGNNFSNDVNLNIEPLSGEGNISDDGGVEWEEGICEVNKSTLCCPAESRPEISKGLLEEEADLQEAIKRSLEDLGDKKSNYALGEDEKLNISAGKAYEDNEFLDQENEKDEPTSPGKIDTRLSKSTFKIVDGVKKMDDLGGISISQTIDSSGKLLKSSVPYIPNVERILIGTPHEGYLGPSEPIGYASEKTSLCEETPHAETVAPLKTKEFKVVAEHVDACNKGSGLSTFSNMNAKNNSHTSDISTGEITDAAQVIDQKTGCEAETSHHLVEISNPAVPLVGTLTDELILDIDTEQKLDAQKSDESFSQGSDHNLEKSPIRGNENVQFEDLEDNLEEEMHILSEERMNLGDEQRRLERNAESVSSEMFTECQELLQMFGLPYIIAPMEAEAQCAYMEIANLVDGVVTDDSDVFLFGAQSVYKNIFDDRKYVETYFMKDIEKELGLTRKQLVRMALLLGSDYTEGVSGIGIVNAIEVVNAFPEEDGLQQFRDWIESPDPTILGKFEVHTGPTAKRNELKVSDNENFSKSNTEELPASHENNSQAQEQNQAADYIREKKQIFMDKHRKVSKNWHIPPSFPSEAVVNAYACPQVDKSTEPFIWGKPDHFVLRKLCWEKFGWGNQKADELLIPVLKEYNKHETQLRLEAFYTFNERFAKIRSKRIKKAVKGITGDQSSELMGEAAQDISRSRKKRSRPKETGNDQKEKLSEGTEESVFTYQSNLGNRTTPKQSRKRKVPGEGVLSEPQIISKGKQRTDKRSHANKRGRGRGRGRVMGRGKGKGSLSFEASETSSSATDCDDDDDAREVHMETSEQEVRKSTRARKPVDYKDIDDQDGLNEEVGEEELSVAGHRDDGSSLAENEEHNSGNPCIGEESCRDYLETGGGFCPDEGENRQPDVSQHDAPPSSEAGLPEDYLKTGGGFCMDEDGIAVGQDEACAAEATVSESADLSHCSDPGSVDAHVSELSRDHMNATINDDQSKLGAETTPVVSLSAMPLLKRKRRKS</sequence>
<dbReference type="Pfam" id="PF00752">
    <property type="entry name" value="XPG_N"/>
    <property type="match status" value="1"/>
</dbReference>
<dbReference type="SMART" id="SM00484">
    <property type="entry name" value="XPGI"/>
    <property type="match status" value="1"/>
</dbReference>
<accession>A0A6P3ZUU9</accession>
<keyword evidence="12" id="KW-0539">Nucleus</keyword>
<evidence type="ECO:0000313" key="18">
    <source>
        <dbReference type="RefSeq" id="XP_015879261.2"/>
    </source>
</evidence>
<evidence type="ECO:0000256" key="10">
    <source>
        <dbReference type="ARBA" id="ARBA00022842"/>
    </source>
</evidence>
<evidence type="ECO:0000256" key="9">
    <source>
        <dbReference type="ARBA" id="ARBA00022801"/>
    </source>
</evidence>
<dbReference type="GO" id="GO:0005634">
    <property type="term" value="C:nucleus"/>
    <property type="evidence" value="ECO:0007669"/>
    <property type="project" value="UniProtKB-SubCell"/>
</dbReference>
<dbReference type="GeneID" id="107415448"/>
<dbReference type="PRINTS" id="PR00853">
    <property type="entry name" value="XPGRADSUPER"/>
</dbReference>
<evidence type="ECO:0000256" key="14">
    <source>
        <dbReference type="SAM" id="MobiDB-lite"/>
    </source>
</evidence>
<protein>
    <submittedName>
        <fullName evidence="18">DNA repair protein UVH3 isoform X1</fullName>
    </submittedName>
</protein>
<dbReference type="GO" id="GO:0046872">
    <property type="term" value="F:metal ion binding"/>
    <property type="evidence" value="ECO:0007669"/>
    <property type="project" value="UniProtKB-KW"/>
</dbReference>
<evidence type="ECO:0000313" key="17">
    <source>
        <dbReference type="Proteomes" id="UP001652623"/>
    </source>
</evidence>
<dbReference type="RefSeq" id="XP_015879261.2">
    <property type="nucleotide sequence ID" value="XM_016023775.4"/>
</dbReference>
<dbReference type="PANTHER" id="PTHR16171">
    <property type="entry name" value="DNA REPAIR PROTEIN COMPLEMENTING XP-G CELLS-RELATED"/>
    <property type="match status" value="1"/>
</dbReference>
<dbReference type="InterPro" id="IPR008918">
    <property type="entry name" value="HhH2"/>
</dbReference>
<dbReference type="InterPro" id="IPR036279">
    <property type="entry name" value="5-3_exonuclease_C_sf"/>
</dbReference>
<keyword evidence="10" id="KW-0460">Magnesium</keyword>
<keyword evidence="6" id="KW-0479">Metal-binding</keyword>
<dbReference type="SUPFAM" id="SSF47807">
    <property type="entry name" value="5' to 3' exonuclease, C-terminal subdomain"/>
    <property type="match status" value="1"/>
</dbReference>
<evidence type="ECO:0000256" key="3">
    <source>
        <dbReference type="ARBA" id="ARBA00005283"/>
    </source>
</evidence>
<comment type="cofactor">
    <cofactor evidence="1">
        <name>Mg(2+)</name>
        <dbReference type="ChEBI" id="CHEBI:18420"/>
    </cofactor>
</comment>
<dbReference type="PROSITE" id="PS00841">
    <property type="entry name" value="XPG_1"/>
    <property type="match status" value="1"/>
</dbReference>
<dbReference type="InParanoid" id="A0A6P3ZUU9"/>
<feature type="region of interest" description="Disordered" evidence="14">
    <location>
        <begin position="1289"/>
        <end position="1536"/>
    </location>
</feature>
<keyword evidence="13" id="KW-0175">Coiled coil</keyword>
<feature type="compositionally biased region" description="Low complexity" evidence="14">
    <location>
        <begin position="1403"/>
        <end position="1417"/>
    </location>
</feature>
<dbReference type="Pfam" id="PF14377">
    <property type="entry name" value="UBM"/>
    <property type="match status" value="2"/>
</dbReference>
<feature type="region of interest" description="Disordered" evidence="14">
    <location>
        <begin position="924"/>
        <end position="943"/>
    </location>
</feature>
<dbReference type="SMART" id="SM00485">
    <property type="entry name" value="XPGN"/>
    <property type="match status" value="1"/>
</dbReference>
<dbReference type="SMART" id="SM00279">
    <property type="entry name" value="HhH2"/>
    <property type="match status" value="1"/>
</dbReference>
<evidence type="ECO:0000256" key="13">
    <source>
        <dbReference type="SAM" id="Coils"/>
    </source>
</evidence>
<feature type="domain" description="XPG-I" evidence="15">
    <location>
        <begin position="1000"/>
        <end position="1069"/>
    </location>
</feature>
<feature type="compositionally biased region" description="Basic and acidic residues" evidence="14">
    <location>
        <begin position="1471"/>
        <end position="1486"/>
    </location>
</feature>
<keyword evidence="9" id="KW-0378">Hydrolase</keyword>
<feature type="region of interest" description="Disordered" evidence="14">
    <location>
        <begin position="417"/>
        <end position="436"/>
    </location>
</feature>
<dbReference type="FunCoup" id="A0A6P3ZUU9">
    <property type="interactions" value="2461"/>
</dbReference>
<comment type="subcellular location">
    <subcellularLocation>
        <location evidence="2">Nucleus</location>
    </subcellularLocation>
</comment>
<feature type="domain" description="XPG N-terminal" evidence="16">
    <location>
        <begin position="1"/>
        <end position="98"/>
    </location>
</feature>
<dbReference type="GO" id="GO:0016788">
    <property type="term" value="F:hydrolase activity, acting on ester bonds"/>
    <property type="evidence" value="ECO:0007669"/>
    <property type="project" value="InterPro"/>
</dbReference>
<keyword evidence="7" id="KW-0255">Endonuclease</keyword>
<dbReference type="GO" id="GO:0004520">
    <property type="term" value="F:DNA endonuclease activity"/>
    <property type="evidence" value="ECO:0007669"/>
    <property type="project" value="TreeGrafter"/>
</dbReference>
<evidence type="ECO:0000256" key="6">
    <source>
        <dbReference type="ARBA" id="ARBA00022723"/>
    </source>
</evidence>
<keyword evidence="8" id="KW-0227">DNA damage</keyword>
<reference evidence="18" key="1">
    <citation type="submission" date="2025-08" db="UniProtKB">
        <authorList>
            <consortium name="RefSeq"/>
        </authorList>
    </citation>
    <scope>IDENTIFICATION</scope>
    <source>
        <tissue evidence="18">Seedling</tissue>
    </source>
</reference>
<dbReference type="InterPro" id="IPR006084">
    <property type="entry name" value="XPG/Rad2"/>
</dbReference>
<evidence type="ECO:0000256" key="2">
    <source>
        <dbReference type="ARBA" id="ARBA00004123"/>
    </source>
</evidence>
<evidence type="ECO:0000256" key="5">
    <source>
        <dbReference type="ARBA" id="ARBA00022722"/>
    </source>
</evidence>
<dbReference type="InterPro" id="IPR019974">
    <property type="entry name" value="XPG_CS"/>
</dbReference>
<dbReference type="Proteomes" id="UP001652623">
    <property type="component" value="Chromosome 4"/>
</dbReference>
<dbReference type="CDD" id="cd09868">
    <property type="entry name" value="PIN_XPG_RAD2"/>
    <property type="match status" value="2"/>
</dbReference>
<evidence type="ECO:0000259" key="15">
    <source>
        <dbReference type="SMART" id="SM00484"/>
    </source>
</evidence>
<keyword evidence="5" id="KW-0540">Nuclease</keyword>
<evidence type="ECO:0000256" key="12">
    <source>
        <dbReference type="ARBA" id="ARBA00023242"/>
    </source>
</evidence>
<evidence type="ECO:0000256" key="4">
    <source>
        <dbReference type="ARBA" id="ARBA00022679"/>
    </source>
</evidence>
<dbReference type="GO" id="GO:0016740">
    <property type="term" value="F:transferase activity"/>
    <property type="evidence" value="ECO:0007669"/>
    <property type="project" value="UniProtKB-KW"/>
</dbReference>
<dbReference type="GO" id="GO:0003697">
    <property type="term" value="F:single-stranded DNA binding"/>
    <property type="evidence" value="ECO:0007669"/>
    <property type="project" value="InterPro"/>
</dbReference>
<dbReference type="Gene3D" id="3.40.50.1010">
    <property type="entry name" value="5'-nuclease"/>
    <property type="match status" value="2"/>
</dbReference>
<dbReference type="InterPro" id="IPR029060">
    <property type="entry name" value="PIN-like_dom_sf"/>
</dbReference>
<evidence type="ECO:0000256" key="11">
    <source>
        <dbReference type="ARBA" id="ARBA00023204"/>
    </source>
</evidence>
<feature type="compositionally biased region" description="Acidic residues" evidence="14">
    <location>
        <begin position="723"/>
        <end position="733"/>
    </location>
</feature>
<feature type="compositionally biased region" description="Basic residues" evidence="14">
    <location>
        <begin position="1382"/>
        <end position="1401"/>
    </location>
</feature>
<keyword evidence="4" id="KW-0808">Transferase</keyword>
<name>A0A6P3ZUU9_ZIZJJ</name>
<feature type="region of interest" description="Disordered" evidence="14">
    <location>
        <begin position="723"/>
        <end position="744"/>
    </location>
</feature>
<keyword evidence="11" id="KW-0234">DNA repair</keyword>
<dbReference type="GO" id="GO:0006289">
    <property type="term" value="P:nucleotide-excision repair"/>
    <property type="evidence" value="ECO:0007669"/>
    <property type="project" value="InterPro"/>
</dbReference>
<feature type="compositionally biased region" description="Polar residues" evidence="14">
    <location>
        <begin position="1336"/>
        <end position="1351"/>
    </location>
</feature>
<gene>
    <name evidence="18" type="primary">LOC107415448</name>
</gene>
<dbReference type="PRINTS" id="PR00066">
    <property type="entry name" value="XRODRMPGMNTG"/>
</dbReference>
<dbReference type="InterPro" id="IPR025527">
    <property type="entry name" value="HUWE1/Rev1_UBM"/>
</dbReference>
<dbReference type="KEGG" id="zju:107415448"/>
<dbReference type="InterPro" id="IPR006086">
    <property type="entry name" value="XPG-I_dom"/>
</dbReference>
<evidence type="ECO:0000256" key="1">
    <source>
        <dbReference type="ARBA" id="ARBA00001946"/>
    </source>
</evidence>